<feature type="chain" id="PRO_5038778105" description="Rhodanese domain-containing protein" evidence="3">
    <location>
        <begin position="27"/>
        <end position="508"/>
    </location>
</feature>
<evidence type="ECO:0000256" key="1">
    <source>
        <dbReference type="ARBA" id="ARBA00022737"/>
    </source>
</evidence>
<dbReference type="InterPro" id="IPR036873">
    <property type="entry name" value="Rhodanese-like_dom_sf"/>
</dbReference>
<feature type="compositionally biased region" description="Gly residues" evidence="2">
    <location>
        <begin position="492"/>
        <end position="508"/>
    </location>
</feature>
<evidence type="ECO:0000313" key="6">
    <source>
        <dbReference type="Proteomes" id="UP000824176"/>
    </source>
</evidence>
<reference evidence="5" key="2">
    <citation type="submission" date="2021-04" db="EMBL/GenBank/DDBJ databases">
        <authorList>
            <person name="Gilroy R."/>
        </authorList>
    </citation>
    <scope>NUCLEOTIDE SEQUENCE</scope>
    <source>
        <strain evidence="5">ChiW4-1371</strain>
    </source>
</reference>
<feature type="domain" description="Rhodanese" evidence="4">
    <location>
        <begin position="285"/>
        <end position="390"/>
    </location>
</feature>
<dbReference type="GO" id="GO:0004792">
    <property type="term" value="F:thiosulfate-cyanide sulfurtransferase activity"/>
    <property type="evidence" value="ECO:0007669"/>
    <property type="project" value="InterPro"/>
</dbReference>
<evidence type="ECO:0000259" key="4">
    <source>
        <dbReference type="PROSITE" id="PS50206"/>
    </source>
</evidence>
<organism evidence="5 6">
    <name type="scientific">Candidatus Mucispirillum faecigallinarum</name>
    <dbReference type="NCBI Taxonomy" id="2838699"/>
    <lineage>
        <taxon>Bacteria</taxon>
        <taxon>Pseudomonadati</taxon>
        <taxon>Deferribacterota</taxon>
        <taxon>Deferribacteres</taxon>
        <taxon>Deferribacterales</taxon>
        <taxon>Mucispirillaceae</taxon>
        <taxon>Mucispirillum</taxon>
    </lineage>
</organism>
<reference evidence="5" key="1">
    <citation type="journal article" date="2021" name="PeerJ">
        <title>Extensive microbial diversity within the chicken gut microbiome revealed by metagenomics and culture.</title>
        <authorList>
            <person name="Gilroy R."/>
            <person name="Ravi A."/>
            <person name="Getino M."/>
            <person name="Pursley I."/>
            <person name="Horton D.L."/>
            <person name="Alikhan N.F."/>
            <person name="Baker D."/>
            <person name="Gharbi K."/>
            <person name="Hall N."/>
            <person name="Watson M."/>
            <person name="Adriaenssens E.M."/>
            <person name="Foster-Nyarko E."/>
            <person name="Jarju S."/>
            <person name="Secka A."/>
            <person name="Antonio M."/>
            <person name="Oren A."/>
            <person name="Chaudhuri R.R."/>
            <person name="La Ragione R."/>
            <person name="Hildebrand F."/>
            <person name="Pallen M.J."/>
        </authorList>
    </citation>
    <scope>NUCLEOTIDE SEQUENCE</scope>
    <source>
        <strain evidence="5">ChiW4-1371</strain>
    </source>
</reference>
<feature type="signal peptide" evidence="3">
    <location>
        <begin position="1"/>
        <end position="26"/>
    </location>
</feature>
<keyword evidence="3" id="KW-0732">Signal</keyword>
<feature type="compositionally biased region" description="Basic and acidic residues" evidence="2">
    <location>
        <begin position="469"/>
        <end position="480"/>
    </location>
</feature>
<dbReference type="InterPro" id="IPR001763">
    <property type="entry name" value="Rhodanese-like_dom"/>
</dbReference>
<dbReference type="Gene3D" id="3.40.250.10">
    <property type="entry name" value="Rhodanese-like domain"/>
    <property type="match status" value="2"/>
</dbReference>
<dbReference type="SUPFAM" id="SSF52821">
    <property type="entry name" value="Rhodanese/Cell cycle control phosphatase"/>
    <property type="match status" value="2"/>
</dbReference>
<comment type="caution">
    <text evidence="5">The sequence shown here is derived from an EMBL/GenBank/DDBJ whole genome shotgun (WGS) entry which is preliminary data.</text>
</comment>
<dbReference type="Proteomes" id="UP000824176">
    <property type="component" value="Unassembled WGS sequence"/>
</dbReference>
<feature type="region of interest" description="Disordered" evidence="2">
    <location>
        <begin position="462"/>
        <end position="508"/>
    </location>
</feature>
<dbReference type="InterPro" id="IPR001307">
    <property type="entry name" value="Thiosulphate_STrfase_CS"/>
</dbReference>
<keyword evidence="1" id="KW-0677">Repeat</keyword>
<dbReference type="Pfam" id="PF00581">
    <property type="entry name" value="Rhodanese"/>
    <property type="match status" value="1"/>
</dbReference>
<dbReference type="AlphaFoldDB" id="A0A9D2GT13"/>
<dbReference type="EMBL" id="DXAQ01000014">
    <property type="protein sequence ID" value="HIZ88466.1"/>
    <property type="molecule type" value="Genomic_DNA"/>
</dbReference>
<dbReference type="InterPro" id="IPR051126">
    <property type="entry name" value="Thiosulfate_sulfurtransferase"/>
</dbReference>
<accession>A0A9D2GT13</accession>
<dbReference type="PROSITE" id="PS00683">
    <property type="entry name" value="RHODANESE_2"/>
    <property type="match status" value="1"/>
</dbReference>
<dbReference type="PROSITE" id="PS51257">
    <property type="entry name" value="PROKAR_LIPOPROTEIN"/>
    <property type="match status" value="1"/>
</dbReference>
<evidence type="ECO:0000313" key="5">
    <source>
        <dbReference type="EMBL" id="HIZ88466.1"/>
    </source>
</evidence>
<gene>
    <name evidence="5" type="ORF">H9804_00845</name>
</gene>
<dbReference type="PANTHER" id="PTHR43855">
    <property type="entry name" value="THIOSULFATE SULFURTRANSFERASE"/>
    <property type="match status" value="1"/>
</dbReference>
<protein>
    <recommendedName>
        <fullName evidence="4">Rhodanese domain-containing protein</fullName>
    </recommendedName>
</protein>
<proteinExistence type="predicted"/>
<name>A0A9D2GT13_9BACT</name>
<sequence>MKKYISKPAALIKFMLLAVFAVSFIAACGYDDVNEEKAKAIADYYAEDSVAGSALIEAETLKSYIDDGYVTPDGKKVLILFASDNSSTINDVGKSIAGAYPLPVNEVFFGSRSDGPVVDGAMVVDGAGMDKVIREYGIDANTLIVITGNKYTNDGKGQFVARAFWTFKYWGFSNKQVKVLNGLDFYFQQYLNTNFSTEFDKYYTTFRYGMPQPSTFSVKELPGQQMDSYRAPIGEVLGYAATGALKADGTGSAVVVSTMNASVPVYKPSMTTPETYVIGNTRLIEGRINGATQLALSANTDGTYNNGWDQYIDSNTGRFKTPEQITELMQGLANDTTERLPFLQNVDKNKRMLFHCVTGRTTAPHWFIAREILGYTNAAIYDGSWQEWTNLAGFVPTNLTDTFVNQTGVSVTDYLSWNGSEFVKTDGTKASVDYSPKMRNLNWDTSRYTKFLTMAPATNSNTYDNEYAGDGREINTEDKNYQSGAGDASTGGSTGGAATGGGSAPAGC</sequence>
<dbReference type="PROSITE" id="PS50206">
    <property type="entry name" value="RHODANESE_3"/>
    <property type="match status" value="1"/>
</dbReference>
<evidence type="ECO:0000256" key="2">
    <source>
        <dbReference type="SAM" id="MobiDB-lite"/>
    </source>
</evidence>
<evidence type="ECO:0000256" key="3">
    <source>
        <dbReference type="SAM" id="SignalP"/>
    </source>
</evidence>
<dbReference type="PANTHER" id="PTHR43855:SF1">
    <property type="entry name" value="THIOSULFATE SULFURTRANSFERASE"/>
    <property type="match status" value="1"/>
</dbReference>